<feature type="domain" description="YhaN AAA" evidence="3">
    <location>
        <begin position="3"/>
        <end position="49"/>
    </location>
</feature>
<feature type="coiled-coil region" evidence="1">
    <location>
        <begin position="423"/>
        <end position="471"/>
    </location>
</feature>
<evidence type="ECO:0000313" key="4">
    <source>
        <dbReference type="EMBL" id="ELZ09965.1"/>
    </source>
</evidence>
<dbReference type="Pfam" id="PF13514">
    <property type="entry name" value="AAA_27"/>
    <property type="match status" value="1"/>
</dbReference>
<reference evidence="4 5" key="1">
    <citation type="journal article" date="2014" name="PLoS Genet.">
        <title>Phylogenetically driven sequencing of extremely halophilic archaea reveals strategies for static and dynamic osmo-response.</title>
        <authorList>
            <person name="Becker E.A."/>
            <person name="Seitzer P.M."/>
            <person name="Tritt A."/>
            <person name="Larsen D."/>
            <person name="Krusor M."/>
            <person name="Yao A.I."/>
            <person name="Wu D."/>
            <person name="Madern D."/>
            <person name="Eisen J.A."/>
            <person name="Darling A.E."/>
            <person name="Facciotti M.T."/>
        </authorList>
    </citation>
    <scope>NUCLEOTIDE SEQUENCE [LARGE SCALE GENOMIC DNA]</scope>
    <source>
        <strain evidence="4 5">JCM 14624</strain>
    </source>
</reference>
<name>M0BGI7_9EURY</name>
<gene>
    <name evidence="4" type="ORF">C479_10340</name>
</gene>
<protein>
    <recommendedName>
        <fullName evidence="3">YhaN AAA domain-containing protein</fullName>
    </recommendedName>
</protein>
<dbReference type="PATRIC" id="fig|1227490.4.peg.2112"/>
<proteinExistence type="predicted"/>
<dbReference type="Proteomes" id="UP000011560">
    <property type="component" value="Unassembled WGS sequence"/>
</dbReference>
<feature type="coiled-coil region" evidence="1">
    <location>
        <begin position="611"/>
        <end position="648"/>
    </location>
</feature>
<dbReference type="PANTHER" id="PTHR41259:SF1">
    <property type="entry name" value="DOUBLE-STRAND BREAK REPAIR RAD50 ATPASE, PUTATIVE-RELATED"/>
    <property type="match status" value="1"/>
</dbReference>
<dbReference type="InterPro" id="IPR027417">
    <property type="entry name" value="P-loop_NTPase"/>
</dbReference>
<feature type="transmembrane region" description="Helical" evidence="2">
    <location>
        <begin position="337"/>
        <end position="356"/>
    </location>
</feature>
<organism evidence="4 5">
    <name type="scientific">Halovivax asiaticus JCM 14624</name>
    <dbReference type="NCBI Taxonomy" id="1227490"/>
    <lineage>
        <taxon>Archaea</taxon>
        <taxon>Methanobacteriati</taxon>
        <taxon>Methanobacteriota</taxon>
        <taxon>Stenosarchaea group</taxon>
        <taxon>Halobacteria</taxon>
        <taxon>Halobacteriales</taxon>
        <taxon>Natrialbaceae</taxon>
        <taxon>Halovivax</taxon>
    </lineage>
</organism>
<keyword evidence="1" id="KW-0175">Coiled coil</keyword>
<keyword evidence="5" id="KW-1185">Reference proteome</keyword>
<sequence>MTMRLTRTAVDRYGPLAGCEPPCDDGLTIVAGSNESGKTLFLEALLQLLDPAVADQLEPGPRVASEPVGRVVLDDGTERHELGNGTALGDVSRIDPAHLSSLFVIRDSDLALPETSDYYTSLVEHLGDVHTTELETIRDGLVEEGRLTEARLNLANREYDTKDAKAAVDALAADVEDYVAAATREGIDELARQRRSLLSERRAVAAALATQETARDLVELAEAEANLTAYRTASETLQSATVDRETLQRLRELDVDLDHARERIDELDDALDRKRTALERHRSALETKRERYAELAQRDDAVSRLERAMESYRERTREPATDGDAMLESRLTHRRQLTVAGLVGAGVAGGAGALVARGSVALPALLAWAIALVAFAVAVLAWLSHHRLANRAVAADQRERELLETARDAGFDVDSVEEIPVRSRAYRDRLDGLQARVRELDERVTQTADRVDELEADRRAAVDERERRREAVRTTLADAGVDSIDAYETCLEQLETAKTGRSKAATVLSRDLGEPDATDPDGKITRWESALAERRAAVDADGVDAARYDEAELERLKTQLADLDADLEAVEADLADHRDRLDAFEHRVADLSIPPFVETTPSLRARTLGGLRDLEAELRDASETIAENAEISRKAIRIVDEIRDAEERKAATLFSPDGPASATFAHLTDGRYTAVEYDPDAGSLAVHRSDGGTLAPAQLSQGTRDQLYFAARLSLAGQVLGGQSGFLLLDDPFLAADRTRLRNGFETLQDLVADGWQIIYLTAKPEVHETMAEEFGCAVHEMEPLEF</sequence>
<feature type="coiled-coil region" evidence="1">
    <location>
        <begin position="220"/>
        <end position="315"/>
    </location>
</feature>
<evidence type="ECO:0000259" key="3">
    <source>
        <dbReference type="Pfam" id="PF13514"/>
    </source>
</evidence>
<dbReference type="STRING" id="1227490.C479_10340"/>
<dbReference type="InterPro" id="IPR038734">
    <property type="entry name" value="YhaN_AAA"/>
</dbReference>
<comment type="caution">
    <text evidence="4">The sequence shown here is derived from an EMBL/GenBank/DDBJ whole genome shotgun (WGS) entry which is preliminary data.</text>
</comment>
<keyword evidence="2" id="KW-1133">Transmembrane helix</keyword>
<dbReference type="SUPFAM" id="SSF52540">
    <property type="entry name" value="P-loop containing nucleoside triphosphate hydrolases"/>
    <property type="match status" value="1"/>
</dbReference>
<evidence type="ECO:0000313" key="5">
    <source>
        <dbReference type="Proteomes" id="UP000011560"/>
    </source>
</evidence>
<evidence type="ECO:0000256" key="1">
    <source>
        <dbReference type="SAM" id="Coils"/>
    </source>
</evidence>
<feature type="transmembrane region" description="Helical" evidence="2">
    <location>
        <begin position="362"/>
        <end position="383"/>
    </location>
</feature>
<dbReference type="PANTHER" id="PTHR41259">
    <property type="entry name" value="DOUBLE-STRAND BREAK REPAIR RAD50 ATPASE, PUTATIVE-RELATED"/>
    <property type="match status" value="1"/>
</dbReference>
<keyword evidence="2" id="KW-0472">Membrane</keyword>
<feature type="coiled-coil region" evidence="1">
    <location>
        <begin position="546"/>
        <end position="587"/>
    </location>
</feature>
<dbReference type="AlphaFoldDB" id="M0BGI7"/>
<evidence type="ECO:0000256" key="2">
    <source>
        <dbReference type="SAM" id="Phobius"/>
    </source>
</evidence>
<dbReference type="Gene3D" id="3.40.50.300">
    <property type="entry name" value="P-loop containing nucleotide triphosphate hydrolases"/>
    <property type="match status" value="2"/>
</dbReference>
<accession>M0BGI7</accession>
<dbReference type="EMBL" id="AOIQ01000016">
    <property type="protein sequence ID" value="ELZ09965.1"/>
    <property type="molecule type" value="Genomic_DNA"/>
</dbReference>
<keyword evidence="2" id="KW-0812">Transmembrane</keyword>